<keyword evidence="4" id="KW-0732">Signal</keyword>
<dbReference type="EC" id="3.6.1.27" evidence="1"/>
<evidence type="ECO:0000256" key="3">
    <source>
        <dbReference type="ARBA" id="ARBA00047594"/>
    </source>
</evidence>
<evidence type="ECO:0000256" key="4">
    <source>
        <dbReference type="SAM" id="SignalP"/>
    </source>
</evidence>
<keyword evidence="7" id="KW-1185">Reference proteome</keyword>
<gene>
    <name evidence="6" type="ORF">MNKW57_19850</name>
</gene>
<evidence type="ECO:0000256" key="1">
    <source>
        <dbReference type="ARBA" id="ARBA00012374"/>
    </source>
</evidence>
<dbReference type="InterPro" id="IPR000326">
    <property type="entry name" value="PAP2/HPO"/>
</dbReference>
<comment type="catalytic activity">
    <reaction evidence="3">
        <text>di-trans,octa-cis-undecaprenyl diphosphate + H2O = di-trans,octa-cis-undecaprenyl phosphate + phosphate + H(+)</text>
        <dbReference type="Rhea" id="RHEA:28094"/>
        <dbReference type="ChEBI" id="CHEBI:15377"/>
        <dbReference type="ChEBI" id="CHEBI:15378"/>
        <dbReference type="ChEBI" id="CHEBI:43474"/>
        <dbReference type="ChEBI" id="CHEBI:58405"/>
        <dbReference type="ChEBI" id="CHEBI:60392"/>
        <dbReference type="EC" id="3.6.1.27"/>
    </reaction>
</comment>
<feature type="signal peptide" evidence="4">
    <location>
        <begin position="1"/>
        <end position="25"/>
    </location>
</feature>
<sequence length="180" mass="19476">MAVRAFRLFKVLLLALVFAPLATSAADDIERAGDHLQILLPATALGMTVWNKDWEGSRQFMHSMAANLLVTHGLKRAVNKLKPNGEQAQSFPSGHTSVAFQGAAFVHRRYGLRKAVPAYVAAAFVGYSRVRSDHHYPEDVVAGAALGILSSFYFSSPYNGVSISTGYSEDGLTLSLTADF</sequence>
<organism evidence="6 7">
    <name type="scientific">Biformimicrobium ophioploci</name>
    <dbReference type="NCBI Taxonomy" id="3036711"/>
    <lineage>
        <taxon>Bacteria</taxon>
        <taxon>Pseudomonadati</taxon>
        <taxon>Pseudomonadota</taxon>
        <taxon>Gammaproteobacteria</taxon>
        <taxon>Cellvibrionales</taxon>
        <taxon>Microbulbiferaceae</taxon>
        <taxon>Biformimicrobium</taxon>
    </lineage>
</organism>
<protein>
    <recommendedName>
        <fullName evidence="1">undecaprenyl-diphosphate phosphatase</fullName>
        <ecNumber evidence="1">3.6.1.27</ecNumber>
    </recommendedName>
    <alternativeName>
        <fullName evidence="2">Undecaprenyl pyrophosphate phosphatase</fullName>
    </alternativeName>
</protein>
<evidence type="ECO:0000259" key="5">
    <source>
        <dbReference type="SMART" id="SM00014"/>
    </source>
</evidence>
<dbReference type="SUPFAM" id="SSF48317">
    <property type="entry name" value="Acid phosphatase/Vanadium-dependent haloperoxidase"/>
    <property type="match status" value="1"/>
</dbReference>
<reference evidence="6 7" key="1">
    <citation type="submission" date="2023-04" db="EMBL/GenBank/DDBJ databases">
        <title>Marinobulbifer ophiurae gen. nov., sp. Nov., isolate from tissue of brittle star Ophioplocus japonicus.</title>
        <authorList>
            <person name="Kawano K."/>
            <person name="Sawayama S."/>
            <person name="Nakagawa S."/>
        </authorList>
    </citation>
    <scope>NUCLEOTIDE SEQUENCE [LARGE SCALE GENOMIC DNA]</scope>
    <source>
        <strain evidence="6 7">NKW57</strain>
    </source>
</reference>
<dbReference type="Gene3D" id="1.20.144.10">
    <property type="entry name" value="Phosphatidic acid phosphatase type 2/haloperoxidase"/>
    <property type="match status" value="1"/>
</dbReference>
<dbReference type="PANTHER" id="PTHR14969">
    <property type="entry name" value="SPHINGOSINE-1-PHOSPHATE PHOSPHOHYDROLASE"/>
    <property type="match status" value="1"/>
</dbReference>
<name>A0ABQ6M029_9GAMM</name>
<dbReference type="Pfam" id="PF01569">
    <property type="entry name" value="PAP2"/>
    <property type="match status" value="1"/>
</dbReference>
<feature type="chain" id="PRO_5047205503" description="undecaprenyl-diphosphate phosphatase" evidence="4">
    <location>
        <begin position="26"/>
        <end position="180"/>
    </location>
</feature>
<evidence type="ECO:0000313" key="6">
    <source>
        <dbReference type="EMBL" id="GMG87664.1"/>
    </source>
</evidence>
<comment type="caution">
    <text evidence="6">The sequence shown here is derived from an EMBL/GenBank/DDBJ whole genome shotgun (WGS) entry which is preliminary data.</text>
</comment>
<dbReference type="RefSeq" id="WP_285764279.1">
    <property type="nucleotide sequence ID" value="NZ_BSYJ01000003.1"/>
</dbReference>
<evidence type="ECO:0000256" key="2">
    <source>
        <dbReference type="ARBA" id="ARBA00032707"/>
    </source>
</evidence>
<dbReference type="CDD" id="cd03394">
    <property type="entry name" value="PAP2_like_5"/>
    <property type="match status" value="1"/>
</dbReference>
<dbReference type="EMBL" id="BSYJ01000003">
    <property type="protein sequence ID" value="GMG87664.1"/>
    <property type="molecule type" value="Genomic_DNA"/>
</dbReference>
<accession>A0ABQ6M029</accession>
<dbReference type="PANTHER" id="PTHR14969:SF13">
    <property type="entry name" value="AT30094P"/>
    <property type="match status" value="1"/>
</dbReference>
<dbReference type="InterPro" id="IPR036938">
    <property type="entry name" value="PAP2/HPO_sf"/>
</dbReference>
<dbReference type="Proteomes" id="UP001224392">
    <property type="component" value="Unassembled WGS sequence"/>
</dbReference>
<feature type="domain" description="Phosphatidic acid phosphatase type 2/haloperoxidase" evidence="5">
    <location>
        <begin position="57"/>
        <end position="155"/>
    </location>
</feature>
<dbReference type="SMART" id="SM00014">
    <property type="entry name" value="acidPPc"/>
    <property type="match status" value="1"/>
</dbReference>
<evidence type="ECO:0000313" key="7">
    <source>
        <dbReference type="Proteomes" id="UP001224392"/>
    </source>
</evidence>
<proteinExistence type="predicted"/>